<reference evidence="2 3" key="1">
    <citation type="submission" date="2019-07" db="EMBL/GenBank/DDBJ databases">
        <title>Whole genome shotgun sequence of Pseudonocardia asaccharolytica NBRC 16224.</title>
        <authorList>
            <person name="Hosoyama A."/>
            <person name="Uohara A."/>
            <person name="Ohji S."/>
            <person name="Ichikawa N."/>
        </authorList>
    </citation>
    <scope>NUCLEOTIDE SEQUENCE [LARGE SCALE GENOMIC DNA]</scope>
    <source>
        <strain evidence="2 3">NBRC 16224</strain>
    </source>
</reference>
<feature type="domain" description="SnoaL-like" evidence="1">
    <location>
        <begin position="11"/>
        <end position="132"/>
    </location>
</feature>
<evidence type="ECO:0000259" key="1">
    <source>
        <dbReference type="Pfam" id="PF13474"/>
    </source>
</evidence>
<dbReference type="OrthoDB" id="9812295at2"/>
<dbReference type="InterPro" id="IPR032710">
    <property type="entry name" value="NTF2-like_dom_sf"/>
</dbReference>
<dbReference type="SUPFAM" id="SSF54427">
    <property type="entry name" value="NTF2-like"/>
    <property type="match status" value="1"/>
</dbReference>
<proteinExistence type="predicted"/>
<comment type="caution">
    <text evidence="2">The sequence shown here is derived from an EMBL/GenBank/DDBJ whole genome shotgun (WGS) entry which is preliminary data.</text>
</comment>
<dbReference type="InterPro" id="IPR037401">
    <property type="entry name" value="SnoaL-like"/>
</dbReference>
<gene>
    <name evidence="2" type="ORF">PA7_19580</name>
</gene>
<keyword evidence="3" id="KW-1185">Reference proteome</keyword>
<dbReference type="EMBL" id="BJVI01000016">
    <property type="protein sequence ID" value="GEL18121.1"/>
    <property type="molecule type" value="Genomic_DNA"/>
</dbReference>
<organism evidence="2 3">
    <name type="scientific">Pseudonocardia asaccharolytica DSM 44247 = NBRC 16224</name>
    <dbReference type="NCBI Taxonomy" id="1123024"/>
    <lineage>
        <taxon>Bacteria</taxon>
        <taxon>Bacillati</taxon>
        <taxon>Actinomycetota</taxon>
        <taxon>Actinomycetes</taxon>
        <taxon>Pseudonocardiales</taxon>
        <taxon>Pseudonocardiaceae</taxon>
        <taxon>Pseudonocardia</taxon>
    </lineage>
</organism>
<sequence>MSTAATDEAAVRELHRGFIDANKVGDVAFLKAHMVPGDKLIWDNLNKSVYIGLDHICRLWEYLRYVSGGVPAQVEVWDEQVHVVGDLAWVHAMMRFQADFGPVGKVDMPSRETEIWQRIDGEWKMVHFHCSIHEPEGAEGGL</sequence>
<protein>
    <recommendedName>
        <fullName evidence="1">SnoaL-like domain-containing protein</fullName>
    </recommendedName>
</protein>
<dbReference type="RefSeq" id="WP_028931164.1">
    <property type="nucleotide sequence ID" value="NZ_AUII01000021.1"/>
</dbReference>
<dbReference type="STRING" id="1123024.GCA_000423625_03749"/>
<evidence type="ECO:0000313" key="3">
    <source>
        <dbReference type="Proteomes" id="UP000321328"/>
    </source>
</evidence>
<evidence type="ECO:0000313" key="2">
    <source>
        <dbReference type="EMBL" id="GEL18121.1"/>
    </source>
</evidence>
<dbReference type="Pfam" id="PF13474">
    <property type="entry name" value="SnoaL_3"/>
    <property type="match status" value="1"/>
</dbReference>
<accession>A0A511CZZ8</accession>
<dbReference type="Proteomes" id="UP000321328">
    <property type="component" value="Unassembled WGS sequence"/>
</dbReference>
<dbReference type="AlphaFoldDB" id="A0A511CZZ8"/>
<name>A0A511CZZ8_9PSEU</name>
<dbReference type="Gene3D" id="3.10.450.50">
    <property type="match status" value="1"/>
</dbReference>